<dbReference type="PANTHER" id="PTHR45814:SF2">
    <property type="entry name" value="HISTONE-LYSINE N-METHYLTRANSFERASE SETD1"/>
    <property type="match status" value="1"/>
</dbReference>
<comment type="subcellular location">
    <subcellularLocation>
        <location evidence="1">Nucleus</location>
    </subcellularLocation>
</comment>
<dbReference type="SMART" id="SM00360">
    <property type="entry name" value="RRM"/>
    <property type="match status" value="1"/>
</dbReference>
<feature type="compositionally biased region" description="Polar residues" evidence="8">
    <location>
        <begin position="228"/>
        <end position="251"/>
    </location>
</feature>
<dbReference type="PROSITE" id="PS50102">
    <property type="entry name" value="RRM"/>
    <property type="match status" value="1"/>
</dbReference>
<dbReference type="InterPro" id="IPR000504">
    <property type="entry name" value="RRM_dom"/>
</dbReference>
<evidence type="ECO:0000256" key="4">
    <source>
        <dbReference type="ARBA" id="ARBA00022691"/>
    </source>
</evidence>
<dbReference type="AlphaFoldDB" id="A0A914UNI0"/>
<accession>A0A914UNI0</accession>
<dbReference type="Proteomes" id="UP000887566">
    <property type="component" value="Unplaced"/>
</dbReference>
<keyword evidence="6" id="KW-0539">Nucleus</keyword>
<dbReference type="Gene3D" id="3.30.70.330">
    <property type="match status" value="1"/>
</dbReference>
<keyword evidence="2" id="KW-0489">Methyltransferase</keyword>
<sequence>MLRSVGGKYVCSWSAAAAAAATQQQQPIVDRRNWKLLVDPLLKKGLTKLFRFEGSCPPGHGNSAFNVTVVSDPRTHIPRFYARSEPCDLLLPSFKIDGDYVGVPPARQVSFFELNDNINEQFLTELCRKVGEVNEAKIYYHPETKKHLGIARVVFRHVRGARCAVERHNGASVMGGTIRCLLDPFGREVKQRYSELTMGTAAVHSPLPVPEPLAARRSVSHPVAEPTKPTTPATSFTPRTAPITMSGNPDWTMQPPPPL</sequence>
<name>A0A914UNI0_9BILA</name>
<keyword evidence="10" id="KW-1185">Reference proteome</keyword>
<evidence type="ECO:0000313" key="10">
    <source>
        <dbReference type="Proteomes" id="UP000887566"/>
    </source>
</evidence>
<evidence type="ECO:0000256" key="5">
    <source>
        <dbReference type="ARBA" id="ARBA00022853"/>
    </source>
</evidence>
<evidence type="ECO:0000313" key="11">
    <source>
        <dbReference type="WBParaSite" id="PSAMB.scaffold11024size3658.g33810.t1"/>
    </source>
</evidence>
<dbReference type="PANTHER" id="PTHR45814">
    <property type="entry name" value="HISTONE-LYSINE N-METHYLTRANSFERASE SETD1"/>
    <property type="match status" value="1"/>
</dbReference>
<protein>
    <submittedName>
        <fullName evidence="11">RRM domain-containing protein</fullName>
    </submittedName>
</protein>
<evidence type="ECO:0000256" key="6">
    <source>
        <dbReference type="ARBA" id="ARBA00023242"/>
    </source>
</evidence>
<feature type="domain" description="RRM" evidence="9">
    <location>
        <begin position="107"/>
        <end position="196"/>
    </location>
</feature>
<evidence type="ECO:0000259" key="9">
    <source>
        <dbReference type="PROSITE" id="PS50102"/>
    </source>
</evidence>
<dbReference type="GO" id="GO:0032259">
    <property type="term" value="P:methylation"/>
    <property type="evidence" value="ECO:0007669"/>
    <property type="project" value="UniProtKB-KW"/>
</dbReference>
<dbReference type="GO" id="GO:0042800">
    <property type="term" value="F:histone H3K4 methyltransferase activity"/>
    <property type="evidence" value="ECO:0007669"/>
    <property type="project" value="InterPro"/>
</dbReference>
<evidence type="ECO:0000256" key="8">
    <source>
        <dbReference type="SAM" id="MobiDB-lite"/>
    </source>
</evidence>
<keyword evidence="7" id="KW-0694">RNA-binding</keyword>
<keyword evidence="4" id="KW-0949">S-adenosyl-L-methionine</keyword>
<keyword evidence="3" id="KW-0808">Transferase</keyword>
<evidence type="ECO:0000256" key="2">
    <source>
        <dbReference type="ARBA" id="ARBA00022603"/>
    </source>
</evidence>
<dbReference type="CDD" id="cd12304">
    <property type="entry name" value="RRM_Set1"/>
    <property type="match status" value="1"/>
</dbReference>
<dbReference type="InterPro" id="IPR044570">
    <property type="entry name" value="Set1-like"/>
</dbReference>
<feature type="region of interest" description="Disordered" evidence="8">
    <location>
        <begin position="216"/>
        <end position="259"/>
    </location>
</feature>
<dbReference type="Pfam" id="PF00076">
    <property type="entry name" value="RRM_1"/>
    <property type="match status" value="1"/>
</dbReference>
<dbReference type="WBParaSite" id="PSAMB.scaffold11024size3658.g33810.t1">
    <property type="protein sequence ID" value="PSAMB.scaffold11024size3658.g33810.t1"/>
    <property type="gene ID" value="PSAMB.scaffold11024size3658.g33810"/>
</dbReference>
<dbReference type="InterPro" id="IPR035979">
    <property type="entry name" value="RBD_domain_sf"/>
</dbReference>
<organism evidence="10 11">
    <name type="scientific">Plectus sambesii</name>
    <dbReference type="NCBI Taxonomy" id="2011161"/>
    <lineage>
        <taxon>Eukaryota</taxon>
        <taxon>Metazoa</taxon>
        <taxon>Ecdysozoa</taxon>
        <taxon>Nematoda</taxon>
        <taxon>Chromadorea</taxon>
        <taxon>Plectida</taxon>
        <taxon>Plectina</taxon>
        <taxon>Plectoidea</taxon>
        <taxon>Plectidae</taxon>
        <taxon>Plectus</taxon>
    </lineage>
</organism>
<dbReference type="InterPro" id="IPR012677">
    <property type="entry name" value="Nucleotide-bd_a/b_plait_sf"/>
</dbReference>
<evidence type="ECO:0000256" key="3">
    <source>
        <dbReference type="ARBA" id="ARBA00022679"/>
    </source>
</evidence>
<dbReference type="GO" id="GO:0048188">
    <property type="term" value="C:Set1C/COMPASS complex"/>
    <property type="evidence" value="ECO:0007669"/>
    <property type="project" value="TreeGrafter"/>
</dbReference>
<proteinExistence type="predicted"/>
<dbReference type="SUPFAM" id="SSF54928">
    <property type="entry name" value="RNA-binding domain, RBD"/>
    <property type="match status" value="1"/>
</dbReference>
<dbReference type="GO" id="GO:0003723">
    <property type="term" value="F:RNA binding"/>
    <property type="evidence" value="ECO:0007669"/>
    <property type="project" value="UniProtKB-UniRule"/>
</dbReference>
<evidence type="ECO:0000256" key="7">
    <source>
        <dbReference type="PROSITE-ProRule" id="PRU00176"/>
    </source>
</evidence>
<reference evidence="11" key="1">
    <citation type="submission" date="2022-11" db="UniProtKB">
        <authorList>
            <consortium name="WormBaseParasite"/>
        </authorList>
    </citation>
    <scope>IDENTIFICATION</scope>
</reference>
<evidence type="ECO:0000256" key="1">
    <source>
        <dbReference type="ARBA" id="ARBA00004123"/>
    </source>
</evidence>
<keyword evidence="5" id="KW-0156">Chromatin regulator</keyword>